<comment type="caution">
    <text evidence="1">The sequence shown here is derived from an EMBL/GenBank/DDBJ whole genome shotgun (WGS) entry which is preliminary data.</text>
</comment>
<accession>A0A840IHA9</accession>
<dbReference type="EMBL" id="JACHNU010000004">
    <property type="protein sequence ID" value="MBB4663340.1"/>
    <property type="molecule type" value="Genomic_DNA"/>
</dbReference>
<sequence length="71" mass="7624">MVDATSSESADGMHISFSAWTRAFKWQPSQAHLRTERWGRAGRQGWGLTIVSSAIAACCVSGGRAVTHTST</sequence>
<protein>
    <submittedName>
        <fullName evidence="1">Uncharacterized protein</fullName>
    </submittedName>
</protein>
<reference evidence="1 2" key="1">
    <citation type="submission" date="2020-08" db="EMBL/GenBank/DDBJ databases">
        <title>Genomic Encyclopedia of Archaeal and Bacterial Type Strains, Phase II (KMG-II): from individual species to whole genera.</title>
        <authorList>
            <person name="Goeker M."/>
        </authorList>
    </citation>
    <scope>NUCLEOTIDE SEQUENCE [LARGE SCALE GENOMIC DNA]</scope>
    <source>
        <strain evidence="1 2">DSM 23288</strain>
    </source>
</reference>
<dbReference type="AlphaFoldDB" id="A0A840IHA9"/>
<gene>
    <name evidence="1" type="ORF">BDZ31_002935</name>
</gene>
<evidence type="ECO:0000313" key="2">
    <source>
        <dbReference type="Proteomes" id="UP000585272"/>
    </source>
</evidence>
<keyword evidence="2" id="KW-1185">Reference proteome</keyword>
<name>A0A840IHA9_9ACTN</name>
<evidence type="ECO:0000313" key="1">
    <source>
        <dbReference type="EMBL" id="MBB4663340.1"/>
    </source>
</evidence>
<organism evidence="1 2">
    <name type="scientific">Conexibacter arvalis</name>
    <dbReference type="NCBI Taxonomy" id="912552"/>
    <lineage>
        <taxon>Bacteria</taxon>
        <taxon>Bacillati</taxon>
        <taxon>Actinomycetota</taxon>
        <taxon>Thermoleophilia</taxon>
        <taxon>Solirubrobacterales</taxon>
        <taxon>Conexibacteraceae</taxon>
        <taxon>Conexibacter</taxon>
    </lineage>
</organism>
<proteinExistence type="predicted"/>
<dbReference type="Proteomes" id="UP000585272">
    <property type="component" value="Unassembled WGS sequence"/>
</dbReference>